<evidence type="ECO:0000313" key="2">
    <source>
        <dbReference type="EnsemblPlants" id="TraesCS3A02G081000.1"/>
    </source>
</evidence>
<protein>
    <recommendedName>
        <fullName evidence="4">Knottin scorpion toxin-like domain-containing protein</fullName>
    </recommendedName>
</protein>
<dbReference type="Gramene" id="TraesJUL3A03G01343880.1">
    <property type="protein sequence ID" value="TraesJUL3A03G01343880.1"/>
    <property type="gene ID" value="TraesJUL3A03G01343880"/>
</dbReference>
<dbReference type="Gramene" id="TraesJAG3A03G01341710.1">
    <property type="protein sequence ID" value="TraesJAG3A03G01341710.1"/>
    <property type="gene ID" value="TraesJAG3A03G01341710"/>
</dbReference>
<dbReference type="Gramene" id="TraesPARA_EIv1.0_0786900.1">
    <property type="protein sequence ID" value="TraesPARA_EIv1.0_0786900.1.CDS"/>
    <property type="gene ID" value="TraesPARA_EIv1.0_0786900"/>
</dbReference>
<dbReference type="Gramene" id="TraesCLE_scaffold_140862_01G000300.1">
    <property type="protein sequence ID" value="TraesCLE_scaffold_140862_01G000300.1"/>
    <property type="gene ID" value="TraesCLE_scaffold_140862_01G000300"/>
</dbReference>
<reference evidence="2" key="1">
    <citation type="submission" date="2018-08" db="EMBL/GenBank/DDBJ databases">
        <authorList>
            <person name="Rossello M."/>
        </authorList>
    </citation>
    <scope>NUCLEOTIDE SEQUENCE [LARGE SCALE GENOMIC DNA]</scope>
    <source>
        <strain evidence="2">cv. Chinese Spring</strain>
    </source>
</reference>
<dbReference type="Gramene" id="TraesCAD_scaffold_135892_01G000300.1">
    <property type="protein sequence ID" value="TraesCAD_scaffold_135892_01G000300.1"/>
    <property type="gene ID" value="TraesCAD_scaffold_135892_01G000300"/>
</dbReference>
<dbReference type="Gramene" id="TraesMAC3A03G01330680.1">
    <property type="protein sequence ID" value="TraesMAC3A03G01330680.1"/>
    <property type="gene ID" value="TraesMAC3A03G01330680"/>
</dbReference>
<dbReference type="Gramene" id="TraesLDM3A03G01335020.1">
    <property type="protein sequence ID" value="TraesLDM3A03G01335020.1"/>
    <property type="gene ID" value="TraesLDM3A03G01335020"/>
</dbReference>
<dbReference type="Gramene" id="TraesRN3A0100179200.1">
    <property type="protein sequence ID" value="TraesRN3A0100179200.1"/>
    <property type="gene ID" value="TraesRN3A0100179200"/>
</dbReference>
<organism evidence="2">
    <name type="scientific">Triticum aestivum</name>
    <name type="common">Wheat</name>
    <dbReference type="NCBI Taxonomy" id="4565"/>
    <lineage>
        <taxon>Eukaryota</taxon>
        <taxon>Viridiplantae</taxon>
        <taxon>Streptophyta</taxon>
        <taxon>Embryophyta</taxon>
        <taxon>Tracheophyta</taxon>
        <taxon>Spermatophyta</taxon>
        <taxon>Magnoliopsida</taxon>
        <taxon>Liliopsida</taxon>
        <taxon>Poales</taxon>
        <taxon>Poaceae</taxon>
        <taxon>BOP clade</taxon>
        <taxon>Pooideae</taxon>
        <taxon>Triticodae</taxon>
        <taxon>Triticeae</taxon>
        <taxon>Triticinae</taxon>
        <taxon>Triticum</taxon>
    </lineage>
</organism>
<keyword evidence="3" id="KW-1185">Reference proteome</keyword>
<dbReference type="Gramene" id="TraesROB_scaffold_125667_01G000100.1">
    <property type="protein sequence ID" value="TraesROB_scaffold_125667_01G000100.1"/>
    <property type="gene ID" value="TraesROB_scaffold_125667_01G000100"/>
</dbReference>
<dbReference type="SMR" id="A0A3B6EB25"/>
<sequence length="70" mass="7733">MAATFPSIVCKILLVIVAMLALLCSAYARDASEYGQCFSRPECSNYCKQQGYHRGGEVMPPNFMDCCCLI</sequence>
<dbReference type="Gramene" id="TraesCS3A03G0180100.1">
    <property type="protein sequence ID" value="TraesCS3A03G0180100.1.CDS"/>
    <property type="gene ID" value="TraesCS3A03G0180100"/>
</dbReference>
<keyword evidence="1" id="KW-0732">Signal</keyword>
<name>A0A3B6EB25_WHEAT</name>
<dbReference type="Gramene" id="TraesNOR3A03G01352470.1">
    <property type="protein sequence ID" value="TraesNOR3A03G01352470.1"/>
    <property type="gene ID" value="TraesNOR3A03G01352470"/>
</dbReference>
<dbReference type="AlphaFoldDB" id="A0A3B6EB25"/>
<evidence type="ECO:0000256" key="1">
    <source>
        <dbReference type="SAM" id="SignalP"/>
    </source>
</evidence>
<dbReference type="Gramene" id="TraesSTA3A03G01323790.1">
    <property type="protein sequence ID" value="TraesSTA3A03G01323790.1"/>
    <property type="gene ID" value="TraesSTA3A03G01323790"/>
</dbReference>
<accession>A0A3B6EB25</accession>
<dbReference type="Gramene" id="TraesWEE_scaffold_147618_01G000100.1">
    <property type="protein sequence ID" value="TraesWEE_scaffold_147618_01G000100.1"/>
    <property type="gene ID" value="TraesWEE_scaffold_147618_01G000100"/>
</dbReference>
<dbReference type="PaxDb" id="4565-Traes_3AS_FD2CCD570.1"/>
<feature type="signal peptide" evidence="1">
    <location>
        <begin position="1"/>
        <end position="28"/>
    </location>
</feature>
<evidence type="ECO:0008006" key="4">
    <source>
        <dbReference type="Google" id="ProtNLM"/>
    </source>
</evidence>
<feature type="chain" id="PRO_5043173124" description="Knottin scorpion toxin-like domain-containing protein" evidence="1">
    <location>
        <begin position="29"/>
        <end position="70"/>
    </location>
</feature>
<dbReference type="Proteomes" id="UP000019116">
    <property type="component" value="Chromosome 3A"/>
</dbReference>
<dbReference type="OrthoDB" id="665214at2759"/>
<dbReference type="Gramene" id="TraesARI3A03G01352270.1">
    <property type="protein sequence ID" value="TraesARI3A03G01352270.1"/>
    <property type="gene ID" value="TraesARI3A03G01352270"/>
</dbReference>
<dbReference type="OMA" id="YCNDWCK"/>
<dbReference type="Gramene" id="TraesCS3A02G081000.1">
    <property type="protein sequence ID" value="TraesCS3A02G081000.1"/>
    <property type="gene ID" value="TraesCS3A02G081000"/>
</dbReference>
<dbReference type="Gramene" id="TraesSYM3A03G01353530.1">
    <property type="protein sequence ID" value="TraesSYM3A03G01353530.1"/>
    <property type="gene ID" value="TraesSYM3A03G01353530"/>
</dbReference>
<evidence type="ECO:0000313" key="3">
    <source>
        <dbReference type="Proteomes" id="UP000019116"/>
    </source>
</evidence>
<dbReference type="EnsemblPlants" id="TraesCS3A02G081000.1">
    <property type="protein sequence ID" value="TraesCS3A02G081000.1"/>
    <property type="gene ID" value="TraesCS3A02G081000"/>
</dbReference>
<reference evidence="2" key="2">
    <citation type="submission" date="2018-10" db="UniProtKB">
        <authorList>
            <consortium name="EnsemblPlants"/>
        </authorList>
    </citation>
    <scope>IDENTIFICATION</scope>
</reference>
<dbReference type="Gramene" id="TraesLAC3A03G01276380.1">
    <property type="protein sequence ID" value="TraesLAC3A03G01276380.1"/>
    <property type="gene ID" value="TraesLAC3A03G01276380"/>
</dbReference>
<proteinExistence type="predicted"/>